<reference evidence="1" key="1">
    <citation type="submission" date="2021-01" db="EMBL/GenBank/DDBJ databases">
        <authorList>
            <person name="Kaushik A."/>
        </authorList>
    </citation>
    <scope>NUCLEOTIDE SEQUENCE</scope>
    <source>
        <strain evidence="1">AG4-RS23</strain>
    </source>
</reference>
<name>A0A8H2WVE9_9AGAM</name>
<accession>A0A8H2WVE9</accession>
<organism evidence="1 2">
    <name type="scientific">Rhizoctonia solani</name>
    <dbReference type="NCBI Taxonomy" id="456999"/>
    <lineage>
        <taxon>Eukaryota</taxon>
        <taxon>Fungi</taxon>
        <taxon>Dikarya</taxon>
        <taxon>Basidiomycota</taxon>
        <taxon>Agaricomycotina</taxon>
        <taxon>Agaricomycetes</taxon>
        <taxon>Cantharellales</taxon>
        <taxon>Ceratobasidiaceae</taxon>
        <taxon>Rhizoctonia</taxon>
    </lineage>
</organism>
<dbReference type="EMBL" id="CAJMWY010000019">
    <property type="protein sequence ID" value="CAE6410287.1"/>
    <property type="molecule type" value="Genomic_DNA"/>
</dbReference>
<dbReference type="Proteomes" id="UP000663861">
    <property type="component" value="Unassembled WGS sequence"/>
</dbReference>
<sequence length="493" mass="54760">MSLQFGLEADFLEACLSTPKQAKNYSPPLLPAKPTIDEEIGVHRLTDRYPNAFTDFYGSKKPCIYKTGPEWHKRTGNQAQGIYWAAHPIYNHPIRSSWLSLLSGKSSINLILLRGTPFCPFVITIAVESYSLPYDNAVVASDAVETILKEAGFPDIQVALIESVVHRPSGRKLMPFNPLVDPIAALRGPSTGTLGTGAFYFRLNETDDDDRVMLLTCAHVAHPPPLLRNTARKKTSQAHEEIVVLGTKAYENAIHVIMKEIGDQATYIESWNKSLKMLGHEEAGEDLDVTAKRNEIKGLVNKAKKIIERANQLHSEVTKYRTTAQQRVIGSVYHCEEIKLADWNKFTGNKIFVGGNKTPADFVNAMFPQVSDRKNFNVPNDVLLQADGVVPQEEFSNPQDLDILNQKALLCVKNVRPTDTTYGRVNGLESFTRHYKEHNIKKVSMEIAVLGYDMSNLEYTKFSDSGSGVVGRDGRIIGLLTGGEGPTNETDIT</sequence>
<evidence type="ECO:0000313" key="2">
    <source>
        <dbReference type="Proteomes" id="UP000663861"/>
    </source>
</evidence>
<evidence type="ECO:0000313" key="1">
    <source>
        <dbReference type="EMBL" id="CAE6410287.1"/>
    </source>
</evidence>
<gene>
    <name evidence="1" type="ORF">RDB_LOCUS1293</name>
</gene>
<dbReference type="AlphaFoldDB" id="A0A8H2WVE9"/>
<comment type="caution">
    <text evidence="1">The sequence shown here is derived from an EMBL/GenBank/DDBJ whole genome shotgun (WGS) entry which is preliminary data.</text>
</comment>
<protein>
    <submittedName>
        <fullName evidence="1">Uncharacterized protein</fullName>
    </submittedName>
</protein>
<proteinExistence type="predicted"/>